<dbReference type="Proteomes" id="UP000001095">
    <property type="component" value="Unassembled WGS sequence"/>
</dbReference>
<dbReference type="AlphaFoldDB" id="K8PHI6"/>
<evidence type="ECO:0000313" key="2">
    <source>
        <dbReference type="Proteomes" id="UP000001095"/>
    </source>
</evidence>
<name>K8PHI6_9BRAD</name>
<dbReference type="EMBL" id="AGWY01000007">
    <property type="protein sequence ID" value="EKS37793.1"/>
    <property type="molecule type" value="Genomic_DNA"/>
</dbReference>
<sequence length="129" mass="14066">MQSSSSENDHRGQQSAPVVSGRTFNWPKALLVRRLKQNTWHADVSFAAEPTDAELDALGAFLRDNHKHVRAVNSHEALVKALDECQRALAMMVQPSAIKATSSMNAWTIAVMAEASARAALASAREVQQ</sequence>
<accession>K8PHI6</accession>
<comment type="caution">
    <text evidence="1">The sequence shown here is derived from an EMBL/GenBank/DDBJ whole genome shotgun (WGS) entry which is preliminary data.</text>
</comment>
<proteinExistence type="predicted"/>
<organism evidence="1 2">
    <name type="scientific">Afipia clevelandensis ATCC 49720</name>
    <dbReference type="NCBI Taxonomy" id="883079"/>
    <lineage>
        <taxon>Bacteria</taxon>
        <taxon>Pseudomonadati</taxon>
        <taxon>Pseudomonadota</taxon>
        <taxon>Alphaproteobacteria</taxon>
        <taxon>Hyphomicrobiales</taxon>
        <taxon>Nitrobacteraceae</taxon>
        <taxon>Afipia</taxon>
    </lineage>
</organism>
<reference evidence="1 2" key="1">
    <citation type="submission" date="2012-04" db="EMBL/GenBank/DDBJ databases">
        <title>The Genome Sequence of Afipia clevelandensis ATCC 49720.</title>
        <authorList>
            <consortium name="The Broad Institute Genome Sequencing Platform"/>
            <person name="Earl A."/>
            <person name="Ward D."/>
            <person name="Feldgarden M."/>
            <person name="Gevers D."/>
            <person name="Huys G."/>
            <person name="Walker B."/>
            <person name="Young S.K."/>
            <person name="Zeng Q."/>
            <person name="Gargeya S."/>
            <person name="Fitzgerald M."/>
            <person name="Haas B."/>
            <person name="Abouelleil A."/>
            <person name="Alvarado L."/>
            <person name="Arachchi H.M."/>
            <person name="Berlin A."/>
            <person name="Chapman S.B."/>
            <person name="Goldberg J."/>
            <person name="Griggs A."/>
            <person name="Gujja S."/>
            <person name="Hansen M."/>
            <person name="Howarth C."/>
            <person name="Imamovic A."/>
            <person name="Larimer J."/>
            <person name="McCowen C."/>
            <person name="Montmayeur A."/>
            <person name="Murphy C."/>
            <person name="Neiman D."/>
            <person name="Pearson M."/>
            <person name="Priest M."/>
            <person name="Roberts A."/>
            <person name="Saif S."/>
            <person name="Shea T."/>
            <person name="Sisk P."/>
            <person name="Sykes S."/>
            <person name="Wortman J."/>
            <person name="Nusbaum C."/>
            <person name="Birren B."/>
        </authorList>
    </citation>
    <scope>NUCLEOTIDE SEQUENCE [LARGE SCALE GENOMIC DNA]</scope>
    <source>
        <strain evidence="1 2">ATCC 49720</strain>
    </source>
</reference>
<dbReference type="PATRIC" id="fig|883079.3.peg.1770"/>
<keyword evidence="2" id="KW-1185">Reference proteome</keyword>
<protein>
    <submittedName>
        <fullName evidence="1">Uncharacterized protein</fullName>
    </submittedName>
</protein>
<gene>
    <name evidence="1" type="ORF">HMPREF9696_01743</name>
</gene>
<dbReference type="HOGENOM" id="CLU_1944139_0_0_5"/>
<evidence type="ECO:0000313" key="1">
    <source>
        <dbReference type="EMBL" id="EKS37793.1"/>
    </source>
</evidence>